<reference evidence="3" key="1">
    <citation type="submission" date="2007-02" db="EMBL/GenBank/DDBJ databases">
        <authorList>
            <person name="DeShazer D."/>
            <person name="Woods D.E."/>
            <person name="Nierman W.C."/>
        </authorList>
    </citation>
    <scope>NUCLEOTIDE SEQUENCE [LARGE SCALE GENOMIC DNA]</scope>
    <source>
        <strain evidence="3">1106a</strain>
    </source>
</reference>
<feature type="region of interest" description="Disordered" evidence="1">
    <location>
        <begin position="1"/>
        <end position="51"/>
    </location>
</feature>
<dbReference type="Proteomes" id="UP000006738">
    <property type="component" value="Chromosome II"/>
</dbReference>
<evidence type="ECO:0000313" key="2">
    <source>
        <dbReference type="EMBL" id="ABN92975.1"/>
    </source>
</evidence>
<evidence type="ECO:0000313" key="3">
    <source>
        <dbReference type="Proteomes" id="UP000006738"/>
    </source>
</evidence>
<accession>A3P2Z8</accession>
<dbReference type="HOGENOM" id="CLU_3096550_0_0_4"/>
<proteinExistence type="predicted"/>
<protein>
    <submittedName>
        <fullName evidence="2">Uncharacterized protein</fullName>
    </submittedName>
</protein>
<dbReference type="EMBL" id="CP000573">
    <property type="protein sequence ID" value="ABN92975.1"/>
    <property type="molecule type" value="Genomic_DNA"/>
</dbReference>
<dbReference type="AlphaFoldDB" id="A3P2Z8"/>
<name>A3P2Z8_BURP0</name>
<gene>
    <name evidence="2" type="ordered locus">BURPS1106A_A0672</name>
</gene>
<evidence type="ECO:0000256" key="1">
    <source>
        <dbReference type="SAM" id="MobiDB-lite"/>
    </source>
</evidence>
<dbReference type="KEGG" id="bpl:BURPS1106A_A0672"/>
<sequence>MNRGSAPQDGTLADIGAHASPAVHRRASHPADDTRPPRRIATWHRISDIYK</sequence>
<organism evidence="2 3">
    <name type="scientific">Burkholderia pseudomallei (strain 1106a)</name>
    <dbReference type="NCBI Taxonomy" id="357348"/>
    <lineage>
        <taxon>Bacteria</taxon>
        <taxon>Pseudomonadati</taxon>
        <taxon>Pseudomonadota</taxon>
        <taxon>Betaproteobacteria</taxon>
        <taxon>Burkholderiales</taxon>
        <taxon>Burkholderiaceae</taxon>
        <taxon>Burkholderia</taxon>
        <taxon>pseudomallei group</taxon>
    </lineage>
</organism>